<gene>
    <name evidence="5" type="ORF">OSB1V03_LOCUS2586</name>
</gene>
<dbReference type="InterPro" id="IPR057460">
    <property type="entry name" value="CAF17_C"/>
</dbReference>
<evidence type="ECO:0000256" key="2">
    <source>
        <dbReference type="ARBA" id="ARBA00022946"/>
    </source>
</evidence>
<sequence length="377" mass="43181">MWNRLNGLNGLCCGLWRRQSSVITAKSVRKSHFYAIKLTNKRLVRVSGAESFIYLQSLLTNDLRHLSTAEEVVPRSAVYAFMLSGLGRVLADIFVYKAKLLSAGELILEVDSSLASALRRLLIGYNTNRNITVEAVDDIDLWALIPKTYDKRFNENSDFFLPEVVSDDFQLVADPRIPQMGYRLLTRMGGKRFDDILKYIADKRIEEGTLGHYRTYRYRLGVSEGFDDLLSGFYYPFELNGDYLNAISVNKGLYTSEEKTIKVYMKAPIIKRVVPIEFLCSESEVAQHSPPPSTLITCDRNKQMGFLRNRKGVHGIACLKVLNYKSPVQYKSLIHTQSGLPLKTWIPEWWPQRVNAIYLPQVDYPQNMFNVIPAENR</sequence>
<name>A0A7R9KFT5_9ACAR</name>
<dbReference type="InterPro" id="IPR045179">
    <property type="entry name" value="YgfZ/GcvT"/>
</dbReference>
<dbReference type="EMBL" id="OC855508">
    <property type="protein sequence ID" value="CAD7622118.1"/>
    <property type="molecule type" value="Genomic_DNA"/>
</dbReference>
<dbReference type="PANTHER" id="PTHR22602">
    <property type="entry name" value="TRANSFERASE CAF17, MITOCHONDRIAL-RELATED"/>
    <property type="match status" value="1"/>
</dbReference>
<comment type="subcellular location">
    <subcellularLocation>
        <location evidence="1">Mitochondrion</location>
    </subcellularLocation>
</comment>
<evidence type="ECO:0000313" key="6">
    <source>
        <dbReference type="Proteomes" id="UP000759131"/>
    </source>
</evidence>
<dbReference type="SUPFAM" id="SSF103025">
    <property type="entry name" value="Folate-binding domain"/>
    <property type="match status" value="1"/>
</dbReference>
<evidence type="ECO:0000259" key="4">
    <source>
        <dbReference type="Pfam" id="PF25455"/>
    </source>
</evidence>
<accession>A0A7R9KFT5</accession>
<dbReference type="AlphaFoldDB" id="A0A7R9KFT5"/>
<reference evidence="5" key="1">
    <citation type="submission" date="2020-11" db="EMBL/GenBank/DDBJ databases">
        <authorList>
            <person name="Tran Van P."/>
        </authorList>
    </citation>
    <scope>NUCLEOTIDE SEQUENCE</scope>
</reference>
<keyword evidence="6" id="KW-1185">Reference proteome</keyword>
<evidence type="ECO:0000256" key="1">
    <source>
        <dbReference type="ARBA" id="ARBA00004173"/>
    </source>
</evidence>
<evidence type="ECO:0000256" key="3">
    <source>
        <dbReference type="ARBA" id="ARBA00023128"/>
    </source>
</evidence>
<dbReference type="InterPro" id="IPR027266">
    <property type="entry name" value="TrmE/GcvT-like"/>
</dbReference>
<dbReference type="PANTHER" id="PTHR22602:SF0">
    <property type="entry name" value="TRANSFERASE CAF17, MITOCHONDRIAL-RELATED"/>
    <property type="match status" value="1"/>
</dbReference>
<proteinExistence type="predicted"/>
<dbReference type="Proteomes" id="UP000759131">
    <property type="component" value="Unassembled WGS sequence"/>
</dbReference>
<protein>
    <recommendedName>
        <fullName evidence="4">CAF17 C-terminal domain-containing protein</fullName>
    </recommendedName>
</protein>
<organism evidence="5">
    <name type="scientific">Medioppia subpectinata</name>
    <dbReference type="NCBI Taxonomy" id="1979941"/>
    <lineage>
        <taxon>Eukaryota</taxon>
        <taxon>Metazoa</taxon>
        <taxon>Ecdysozoa</taxon>
        <taxon>Arthropoda</taxon>
        <taxon>Chelicerata</taxon>
        <taxon>Arachnida</taxon>
        <taxon>Acari</taxon>
        <taxon>Acariformes</taxon>
        <taxon>Sarcoptiformes</taxon>
        <taxon>Oribatida</taxon>
        <taxon>Brachypylina</taxon>
        <taxon>Oppioidea</taxon>
        <taxon>Oppiidae</taxon>
        <taxon>Medioppia</taxon>
    </lineage>
</organism>
<dbReference type="GO" id="GO:0005759">
    <property type="term" value="C:mitochondrial matrix"/>
    <property type="evidence" value="ECO:0007669"/>
    <property type="project" value="TreeGrafter"/>
</dbReference>
<evidence type="ECO:0000313" key="5">
    <source>
        <dbReference type="EMBL" id="CAD7622118.1"/>
    </source>
</evidence>
<keyword evidence="2" id="KW-0809">Transit peptide</keyword>
<dbReference type="GO" id="GO:0016226">
    <property type="term" value="P:iron-sulfur cluster assembly"/>
    <property type="evidence" value="ECO:0007669"/>
    <property type="project" value="TreeGrafter"/>
</dbReference>
<keyword evidence="3" id="KW-0496">Mitochondrion</keyword>
<feature type="domain" description="CAF17 C-terminal" evidence="4">
    <location>
        <begin position="271"/>
        <end position="352"/>
    </location>
</feature>
<dbReference type="OrthoDB" id="191995at2759"/>
<dbReference type="Pfam" id="PF25455">
    <property type="entry name" value="Beta-barrel_CAF17_C"/>
    <property type="match status" value="1"/>
</dbReference>
<dbReference type="EMBL" id="CAJPIZ010000933">
    <property type="protein sequence ID" value="CAG2102548.1"/>
    <property type="molecule type" value="Genomic_DNA"/>
</dbReference>
<dbReference type="Gene3D" id="3.30.1360.120">
    <property type="entry name" value="Probable tRNA modification gtpase trme, domain 1"/>
    <property type="match status" value="1"/>
</dbReference>